<organism evidence="7 8">
    <name type="scientific">Nonomuraea insulae</name>
    <dbReference type="NCBI Taxonomy" id="1616787"/>
    <lineage>
        <taxon>Bacteria</taxon>
        <taxon>Bacillati</taxon>
        <taxon>Actinomycetota</taxon>
        <taxon>Actinomycetes</taxon>
        <taxon>Streptosporangiales</taxon>
        <taxon>Streptosporangiaceae</taxon>
        <taxon>Nonomuraea</taxon>
    </lineage>
</organism>
<sequence>MILEAGLAKAIAAGGGLISSIALIGGMAGGGQYATTTADPDRLASAVCAYVRKEPKPAPPRKRSSKTISPTPQQMANARIIISTTQGLGLPPRAAIIALATALQESKLNNATIGDDGRAFGLFQQHPEYGWGTQAQVTNPRYATQTFLSRLVKIKNWEGKPLTAVAQAIQRSAFPNAYAKHETRAQRLSTTLAERPAKPRTSRKTGDTLRLSATDFNAVRGSLELATSLGVPRATLVADIQEALNAGKLPSARRSAKPDIGQLAEKIVTTVAERVCDELSRKISEVLDPETLAAIRTSGRGAIALAAALKMIGVPYSWGGGGPSGPSFGIKHGAATKGFDCSGLAEYAWAKAGVKIGGHTSTQWNAGARIPRSQLKPGDLLFFATNPNNPATIHHVVLNIDGKQYVHAPTTGSKVQIGHWTATREVEYAGAVRPG</sequence>
<dbReference type="InterPro" id="IPR000064">
    <property type="entry name" value="NLP_P60_dom"/>
</dbReference>
<dbReference type="PANTHER" id="PTHR47359">
    <property type="entry name" value="PEPTIDOGLYCAN DL-ENDOPEPTIDASE CWLO"/>
    <property type="match status" value="1"/>
</dbReference>
<keyword evidence="8" id="KW-1185">Reference proteome</keyword>
<dbReference type="InterPro" id="IPR038765">
    <property type="entry name" value="Papain-like_cys_pep_sf"/>
</dbReference>
<dbReference type="PROSITE" id="PS51935">
    <property type="entry name" value="NLPC_P60"/>
    <property type="match status" value="1"/>
</dbReference>
<dbReference type="EMBL" id="JBHSPA010000054">
    <property type="protein sequence ID" value="MFC5830374.1"/>
    <property type="molecule type" value="Genomic_DNA"/>
</dbReference>
<keyword evidence="3" id="KW-0378">Hydrolase</keyword>
<proteinExistence type="inferred from homology"/>
<gene>
    <name evidence="7" type="ORF">ACFPZ3_41515</name>
</gene>
<keyword evidence="2" id="KW-0645">Protease</keyword>
<feature type="domain" description="NlpC/P60" evidence="6">
    <location>
        <begin position="298"/>
        <end position="435"/>
    </location>
</feature>
<comment type="caution">
    <text evidence="7">The sequence shown here is derived from an EMBL/GenBank/DDBJ whole genome shotgun (WGS) entry which is preliminary data.</text>
</comment>
<evidence type="ECO:0000256" key="1">
    <source>
        <dbReference type="ARBA" id="ARBA00007074"/>
    </source>
</evidence>
<evidence type="ECO:0000313" key="7">
    <source>
        <dbReference type="EMBL" id="MFC5830374.1"/>
    </source>
</evidence>
<keyword evidence="4" id="KW-0788">Thiol protease</keyword>
<reference evidence="8" key="1">
    <citation type="journal article" date="2019" name="Int. J. Syst. Evol. Microbiol.">
        <title>The Global Catalogue of Microorganisms (GCM) 10K type strain sequencing project: providing services to taxonomists for standard genome sequencing and annotation.</title>
        <authorList>
            <consortium name="The Broad Institute Genomics Platform"/>
            <consortium name="The Broad Institute Genome Sequencing Center for Infectious Disease"/>
            <person name="Wu L."/>
            <person name="Ma J."/>
        </authorList>
    </citation>
    <scope>NUCLEOTIDE SEQUENCE [LARGE SCALE GENOMIC DNA]</scope>
    <source>
        <strain evidence="8">CCUG 53903</strain>
    </source>
</reference>
<accession>A0ABW1CXS3</accession>
<evidence type="ECO:0000256" key="3">
    <source>
        <dbReference type="ARBA" id="ARBA00022801"/>
    </source>
</evidence>
<comment type="similarity">
    <text evidence="1">Belongs to the peptidase C40 family.</text>
</comment>
<evidence type="ECO:0000256" key="4">
    <source>
        <dbReference type="ARBA" id="ARBA00022807"/>
    </source>
</evidence>
<dbReference type="Pfam" id="PF00877">
    <property type="entry name" value="NLPC_P60"/>
    <property type="match status" value="1"/>
</dbReference>
<evidence type="ECO:0000256" key="2">
    <source>
        <dbReference type="ARBA" id="ARBA00022670"/>
    </source>
</evidence>
<evidence type="ECO:0000313" key="8">
    <source>
        <dbReference type="Proteomes" id="UP001596058"/>
    </source>
</evidence>
<feature type="region of interest" description="Disordered" evidence="5">
    <location>
        <begin position="54"/>
        <end position="73"/>
    </location>
</feature>
<name>A0ABW1CXS3_9ACTN</name>
<dbReference type="InterPro" id="IPR051794">
    <property type="entry name" value="PG_Endopeptidase_C40"/>
</dbReference>
<dbReference type="Gene3D" id="3.90.1720.10">
    <property type="entry name" value="endopeptidase domain like (from Nostoc punctiforme)"/>
    <property type="match status" value="1"/>
</dbReference>
<evidence type="ECO:0000259" key="6">
    <source>
        <dbReference type="PROSITE" id="PS51935"/>
    </source>
</evidence>
<dbReference type="RefSeq" id="WP_379519861.1">
    <property type="nucleotide sequence ID" value="NZ_JBHSPA010000054.1"/>
</dbReference>
<protein>
    <submittedName>
        <fullName evidence="7">C40 family peptidase</fullName>
    </submittedName>
</protein>
<dbReference type="Proteomes" id="UP001596058">
    <property type="component" value="Unassembled WGS sequence"/>
</dbReference>
<dbReference type="PANTHER" id="PTHR47359:SF3">
    <property type="entry name" value="NLP_P60 DOMAIN-CONTAINING PROTEIN-RELATED"/>
    <property type="match status" value="1"/>
</dbReference>
<dbReference type="SUPFAM" id="SSF54001">
    <property type="entry name" value="Cysteine proteinases"/>
    <property type="match status" value="1"/>
</dbReference>
<evidence type="ECO:0000256" key="5">
    <source>
        <dbReference type="SAM" id="MobiDB-lite"/>
    </source>
</evidence>